<name>A0A6J7KU28_9ZZZZ</name>
<dbReference type="CDD" id="cd00085">
    <property type="entry name" value="HNHc"/>
    <property type="match status" value="1"/>
</dbReference>
<feature type="region of interest" description="Disordered" evidence="1">
    <location>
        <begin position="286"/>
        <end position="305"/>
    </location>
</feature>
<evidence type="ECO:0000259" key="2">
    <source>
        <dbReference type="SMART" id="SM00507"/>
    </source>
</evidence>
<evidence type="ECO:0000313" key="3">
    <source>
        <dbReference type="EMBL" id="CAB4959260.1"/>
    </source>
</evidence>
<dbReference type="InterPro" id="IPR003870">
    <property type="entry name" value="DUF222"/>
</dbReference>
<organism evidence="3">
    <name type="scientific">freshwater metagenome</name>
    <dbReference type="NCBI Taxonomy" id="449393"/>
    <lineage>
        <taxon>unclassified sequences</taxon>
        <taxon>metagenomes</taxon>
        <taxon>ecological metagenomes</taxon>
    </lineage>
</organism>
<sequence>MLVREADMVGPGGADVSELLARLEAMDPDWFALADLVDIAPEDLSPDDALAYLRIVVAHQGWLESLSARALVAAAGRVPGSDEVLGSDGRRSVTIDDAVREEVAAALRLAPVTAQGRIEVARTLVTHLPQTHLALQRGRIGAMHARVVAESVQQVAPESANGFARELEERVLARAMRGTVGDVRSAVRSAARRIDPALVSERARRARRDLDVRVWHDDTGVSTLSARLLTEQALAVASAIEEVAHDGRHQTLNGPGVISAGERRAEALVALILRVPGEVVGPLGAHPAAGSDVHSGSGAESPPSGVHVPGATVGVDSSLSVGAGLEAGEVEPMSAVPRTPSLPPAHMVLVMDLPTLLALRDDPVAVLRAGNVPAEVARALAADATFRRAIVDPLTGQLLDYGRRTYAVPDPLRRFIELRDRVCRFPGCNRAADQCQIDHAVAWDDGGHTSAANTGALCQRHHQLKTHGGWRIVESHVDGSCRWRSPLGREYLVEPPTLMEPELVSPPVEPDECVPPDF</sequence>
<evidence type="ECO:0000313" key="4">
    <source>
        <dbReference type="EMBL" id="CAB5010889.1"/>
    </source>
</evidence>
<dbReference type="AlphaFoldDB" id="A0A6J7KU28"/>
<protein>
    <submittedName>
        <fullName evidence="3">Unannotated protein</fullName>
    </submittedName>
</protein>
<dbReference type="InterPro" id="IPR003615">
    <property type="entry name" value="HNH_nuc"/>
</dbReference>
<gene>
    <name evidence="3" type="ORF">UFOPK3773_01888</name>
    <name evidence="4" type="ORF">UFOPK3992_01219</name>
</gene>
<accession>A0A6J7KU28</accession>
<reference evidence="3" key="1">
    <citation type="submission" date="2020-05" db="EMBL/GenBank/DDBJ databases">
        <authorList>
            <person name="Chiriac C."/>
            <person name="Salcher M."/>
            <person name="Ghai R."/>
            <person name="Kavagutti S V."/>
        </authorList>
    </citation>
    <scope>NUCLEOTIDE SEQUENCE</scope>
</reference>
<proteinExistence type="predicted"/>
<dbReference type="Pfam" id="PF02720">
    <property type="entry name" value="DUF222"/>
    <property type="match status" value="1"/>
</dbReference>
<dbReference type="EMBL" id="CAFBNF010000265">
    <property type="protein sequence ID" value="CAB4959260.1"/>
    <property type="molecule type" value="Genomic_DNA"/>
</dbReference>
<dbReference type="SMART" id="SM00507">
    <property type="entry name" value="HNHc"/>
    <property type="match status" value="1"/>
</dbReference>
<feature type="domain" description="HNH nuclease" evidence="2">
    <location>
        <begin position="411"/>
        <end position="463"/>
    </location>
</feature>
<evidence type="ECO:0000256" key="1">
    <source>
        <dbReference type="SAM" id="MobiDB-lite"/>
    </source>
</evidence>
<dbReference type="Gene3D" id="1.10.30.50">
    <property type="match status" value="1"/>
</dbReference>
<dbReference type="EMBL" id="CAFBOZ010000172">
    <property type="protein sequence ID" value="CAB5010889.1"/>
    <property type="molecule type" value="Genomic_DNA"/>
</dbReference>